<dbReference type="GO" id="GO:0009231">
    <property type="term" value="P:riboflavin biosynthetic process"/>
    <property type="evidence" value="ECO:0007669"/>
    <property type="project" value="TreeGrafter"/>
</dbReference>
<sequence>MRREPPRRVRALIVRLADLSWPDVAARAAILAVPVGATEQHGPHLPLSTDTDIALALCDRLAVARPDVLVAPPVAYGSSGEHAGFAGTLSIGQEATELLLVELGRSASDTFPRLLFVSAHGGNAAPVARAVARLRAESRDVEVFQPRWDGDPHAGRPETALQLALRPAGVRMDRAVAGDRRPLGEILAVLREGGMRAVTPTGVLGDPTTATAADGRTLLDALTAQLVSHVDGWA</sequence>
<keyword evidence="3 6" id="KW-0378">Hydrolase</keyword>
<protein>
    <submittedName>
        <fullName evidence="6">Creatinine amidohydrolase</fullName>
    </submittedName>
</protein>
<evidence type="ECO:0000256" key="4">
    <source>
        <dbReference type="ARBA" id="ARBA00022833"/>
    </source>
</evidence>
<evidence type="ECO:0000256" key="2">
    <source>
        <dbReference type="ARBA" id="ARBA00022723"/>
    </source>
</evidence>
<dbReference type="Gene3D" id="3.40.50.10310">
    <property type="entry name" value="Creatininase"/>
    <property type="match status" value="1"/>
</dbReference>
<evidence type="ECO:0000256" key="1">
    <source>
        <dbReference type="ARBA" id="ARBA00001947"/>
    </source>
</evidence>
<keyword evidence="2" id="KW-0479">Metal-binding</keyword>
<dbReference type="PANTHER" id="PTHR35005">
    <property type="entry name" value="3-DEHYDRO-SCYLLO-INOSOSE HYDROLASE"/>
    <property type="match status" value="1"/>
</dbReference>
<dbReference type="NCBIfam" id="TIGR03964">
    <property type="entry name" value="mycofact_creat"/>
    <property type="match status" value="1"/>
</dbReference>
<evidence type="ECO:0000313" key="6">
    <source>
        <dbReference type="EMBL" id="SEF23749.1"/>
    </source>
</evidence>
<keyword evidence="4" id="KW-0862">Zinc</keyword>
<dbReference type="InterPro" id="IPR003785">
    <property type="entry name" value="Creatininase/forma_Hydrolase"/>
</dbReference>
<proteinExistence type="inferred from homology"/>
<reference evidence="7" key="1">
    <citation type="submission" date="2016-10" db="EMBL/GenBank/DDBJ databases">
        <authorList>
            <person name="Varghese N."/>
            <person name="Submissions S."/>
        </authorList>
    </citation>
    <scope>NUCLEOTIDE SEQUENCE [LARGE SCALE GENOMIC DNA]</scope>
    <source>
        <strain evidence="7">DSM 44654</strain>
    </source>
</reference>
<dbReference type="SUPFAM" id="SSF102215">
    <property type="entry name" value="Creatininase"/>
    <property type="match status" value="1"/>
</dbReference>
<dbReference type="STRING" id="218821.SAMN05421837_102389"/>
<dbReference type="InterPro" id="IPR023871">
    <property type="entry name" value="MftE"/>
</dbReference>
<dbReference type="RefSeq" id="WP_341866078.1">
    <property type="nucleotide sequence ID" value="NZ_FNUJ01000002.1"/>
</dbReference>
<evidence type="ECO:0000256" key="5">
    <source>
        <dbReference type="ARBA" id="ARBA00024029"/>
    </source>
</evidence>
<organism evidence="6 7">
    <name type="scientific">Amycolatopsis pretoriensis</name>
    <dbReference type="NCBI Taxonomy" id="218821"/>
    <lineage>
        <taxon>Bacteria</taxon>
        <taxon>Bacillati</taxon>
        <taxon>Actinomycetota</taxon>
        <taxon>Actinomycetes</taxon>
        <taxon>Pseudonocardiales</taxon>
        <taxon>Pseudonocardiaceae</taxon>
        <taxon>Amycolatopsis</taxon>
    </lineage>
</organism>
<dbReference type="GO" id="GO:0046872">
    <property type="term" value="F:metal ion binding"/>
    <property type="evidence" value="ECO:0007669"/>
    <property type="project" value="UniProtKB-KW"/>
</dbReference>
<name>A0A1H5QCM2_9PSEU</name>
<accession>A0A1H5QCM2</accession>
<evidence type="ECO:0000313" key="7">
    <source>
        <dbReference type="Proteomes" id="UP000198878"/>
    </source>
</evidence>
<dbReference type="AlphaFoldDB" id="A0A1H5QCM2"/>
<evidence type="ECO:0000256" key="3">
    <source>
        <dbReference type="ARBA" id="ARBA00022801"/>
    </source>
</evidence>
<dbReference type="InterPro" id="IPR024087">
    <property type="entry name" value="Creatininase-like_sf"/>
</dbReference>
<dbReference type="PANTHER" id="PTHR35005:SF1">
    <property type="entry name" value="2-AMINO-5-FORMYLAMINO-6-RIBOSYLAMINOPYRIMIDIN-4(3H)-ONE 5'-MONOPHOSPHATE DEFORMYLASE"/>
    <property type="match status" value="1"/>
</dbReference>
<comment type="cofactor">
    <cofactor evidence="1">
        <name>Zn(2+)</name>
        <dbReference type="ChEBI" id="CHEBI:29105"/>
    </cofactor>
</comment>
<dbReference type="Proteomes" id="UP000198878">
    <property type="component" value="Unassembled WGS sequence"/>
</dbReference>
<gene>
    <name evidence="6" type="ORF">SAMN05421837_102389</name>
</gene>
<dbReference type="EMBL" id="FNUJ01000002">
    <property type="protein sequence ID" value="SEF23749.1"/>
    <property type="molecule type" value="Genomic_DNA"/>
</dbReference>
<comment type="similarity">
    <text evidence="5">Belongs to the creatininase superfamily.</text>
</comment>
<dbReference type="GO" id="GO:0016811">
    <property type="term" value="F:hydrolase activity, acting on carbon-nitrogen (but not peptide) bonds, in linear amides"/>
    <property type="evidence" value="ECO:0007669"/>
    <property type="project" value="TreeGrafter"/>
</dbReference>
<keyword evidence="7" id="KW-1185">Reference proteome</keyword>
<dbReference type="Pfam" id="PF02633">
    <property type="entry name" value="Creatininase"/>
    <property type="match status" value="1"/>
</dbReference>